<evidence type="ECO:0000313" key="2">
    <source>
        <dbReference type="EMBL" id="MFB9209320.1"/>
    </source>
</evidence>
<reference evidence="2 3" key="1">
    <citation type="submission" date="2024-09" db="EMBL/GenBank/DDBJ databases">
        <authorList>
            <person name="Sun Q."/>
            <person name="Mori K."/>
        </authorList>
    </citation>
    <scope>NUCLEOTIDE SEQUENCE [LARGE SCALE GENOMIC DNA]</scope>
    <source>
        <strain evidence="2 3">CCM 3426</strain>
    </source>
</reference>
<evidence type="ECO:0000313" key="3">
    <source>
        <dbReference type="Proteomes" id="UP001589647"/>
    </source>
</evidence>
<sequence>MTDILQAGKTGDHERFLDLMAPDAVIEWPYRPEGMPAELRGRAEIAAFVSAQGSLISFDEYVDLVLHETVDPEVVIVEYTANGTVTGTGAPFTQRVIAVFQVRDGQVVSYRDYINPLPLMKVLESHDG</sequence>
<organism evidence="2 3">
    <name type="scientific">Nonomuraea spiralis</name>
    <dbReference type="NCBI Taxonomy" id="46182"/>
    <lineage>
        <taxon>Bacteria</taxon>
        <taxon>Bacillati</taxon>
        <taxon>Actinomycetota</taxon>
        <taxon>Actinomycetes</taxon>
        <taxon>Streptosporangiales</taxon>
        <taxon>Streptosporangiaceae</taxon>
        <taxon>Nonomuraea</taxon>
    </lineage>
</organism>
<feature type="domain" description="SnoaL-like" evidence="1">
    <location>
        <begin position="6"/>
        <end position="109"/>
    </location>
</feature>
<dbReference type="Proteomes" id="UP001589647">
    <property type="component" value="Unassembled WGS sequence"/>
</dbReference>
<dbReference type="InterPro" id="IPR032710">
    <property type="entry name" value="NTF2-like_dom_sf"/>
</dbReference>
<dbReference type="SUPFAM" id="SSF54427">
    <property type="entry name" value="NTF2-like"/>
    <property type="match status" value="1"/>
</dbReference>
<comment type="caution">
    <text evidence="2">The sequence shown here is derived from an EMBL/GenBank/DDBJ whole genome shotgun (WGS) entry which is preliminary data.</text>
</comment>
<dbReference type="Pfam" id="PF12680">
    <property type="entry name" value="SnoaL_2"/>
    <property type="match status" value="1"/>
</dbReference>
<evidence type="ECO:0000259" key="1">
    <source>
        <dbReference type="Pfam" id="PF12680"/>
    </source>
</evidence>
<accession>A0ABV5IZD6</accession>
<dbReference type="EMBL" id="JBHMEI010000100">
    <property type="protein sequence ID" value="MFB9209320.1"/>
    <property type="molecule type" value="Genomic_DNA"/>
</dbReference>
<dbReference type="InterPro" id="IPR037401">
    <property type="entry name" value="SnoaL-like"/>
</dbReference>
<dbReference type="Gene3D" id="3.10.450.50">
    <property type="match status" value="1"/>
</dbReference>
<gene>
    <name evidence="2" type="ORF">ACFFV7_49625</name>
</gene>
<name>A0ABV5IZD6_9ACTN</name>
<protein>
    <submittedName>
        <fullName evidence="2">Nuclear transport factor 2 family protein</fullName>
    </submittedName>
</protein>
<keyword evidence="3" id="KW-1185">Reference proteome</keyword>
<dbReference type="CDD" id="cd00531">
    <property type="entry name" value="NTF2_like"/>
    <property type="match status" value="1"/>
</dbReference>
<dbReference type="RefSeq" id="WP_229824567.1">
    <property type="nucleotide sequence ID" value="NZ_BMRC01000015.1"/>
</dbReference>
<proteinExistence type="predicted"/>